<sequence>MSKFTTEKKLPGHAAVTTERGDLSSGKNYHGNSDSISKQLSYETPNREVPTSAPPNSTDGPFAAAASPNTTDPISAAAAAAAPSNKWRRIPSRANHNYKHKSDDLVFLFNLFCAKAELRYNGKDSHFLGMEQAGLSIEYLKNRENFDDVMGDVIGHFTQLIAQHDFDQNKITIEHANELERQSQATISQQDREEYGCGYVKIVIGSVKWWRHWCNIVIDDASSNDSDKRDARKILEKIESWDENAIFSIIYNGETSYQTFKKRMSQKYPPVMHFHEDNIAFSDGSDGSGEEDVVKVHKIMIASTTPADTAQSRGLEGLLAGLMALSTSNTRGTPPIIGTKGEGMNSWNAAICGQTLHYSSDGKSIIAWFAVNHTRRNEALKQGSTPAVVQKWVEKRHEEICYYHSKEDDKSYIITIGDAMEYFGFVIGTWNYEQGIGIFDKTQLPYADKDYHFKNNTVTIRAGDRFHNWGQVSIALNREGRVRGSVEKILARLEEMKGDSACLGSDGKVIVDQKRESGKDNGLYKTLKRIRHKNAEEEDSVDQHRRSCLVEAGYEYLVNPVMYEQHTREHLMHNQEQVPNIAAIQDWNANIPGIIRYD</sequence>
<proteinExistence type="predicted"/>
<keyword evidence="3" id="KW-1185">Reference proteome</keyword>
<name>A0AAD8YB78_9STRA</name>
<evidence type="ECO:0000256" key="1">
    <source>
        <dbReference type="SAM" id="MobiDB-lite"/>
    </source>
</evidence>
<organism evidence="2 3">
    <name type="scientific">Skeletonema marinoi</name>
    <dbReference type="NCBI Taxonomy" id="267567"/>
    <lineage>
        <taxon>Eukaryota</taxon>
        <taxon>Sar</taxon>
        <taxon>Stramenopiles</taxon>
        <taxon>Ochrophyta</taxon>
        <taxon>Bacillariophyta</taxon>
        <taxon>Coscinodiscophyceae</taxon>
        <taxon>Thalassiosirophycidae</taxon>
        <taxon>Thalassiosirales</taxon>
        <taxon>Skeletonemataceae</taxon>
        <taxon>Skeletonema</taxon>
        <taxon>Skeletonema marinoi-dohrnii complex</taxon>
    </lineage>
</organism>
<feature type="compositionally biased region" description="Basic and acidic residues" evidence="1">
    <location>
        <begin position="1"/>
        <end position="10"/>
    </location>
</feature>
<feature type="compositionally biased region" description="Polar residues" evidence="1">
    <location>
        <begin position="25"/>
        <end position="44"/>
    </location>
</feature>
<reference evidence="2" key="1">
    <citation type="submission" date="2023-06" db="EMBL/GenBank/DDBJ databases">
        <title>Survivors Of The Sea: Transcriptome response of Skeletonema marinoi to long-term dormancy.</title>
        <authorList>
            <person name="Pinder M.I.M."/>
            <person name="Kourtchenko O."/>
            <person name="Robertson E.K."/>
            <person name="Larsson T."/>
            <person name="Maumus F."/>
            <person name="Osuna-Cruz C.M."/>
            <person name="Vancaester E."/>
            <person name="Stenow R."/>
            <person name="Vandepoele K."/>
            <person name="Ploug H."/>
            <person name="Bruchert V."/>
            <person name="Godhe A."/>
            <person name="Topel M."/>
        </authorList>
    </citation>
    <scope>NUCLEOTIDE SEQUENCE</scope>
    <source>
        <strain evidence="2">R05AC</strain>
    </source>
</reference>
<dbReference type="Proteomes" id="UP001224775">
    <property type="component" value="Unassembled WGS sequence"/>
</dbReference>
<dbReference type="AlphaFoldDB" id="A0AAD8YB78"/>
<evidence type="ECO:0000313" key="3">
    <source>
        <dbReference type="Proteomes" id="UP001224775"/>
    </source>
</evidence>
<protein>
    <submittedName>
        <fullName evidence="2">Uncharacterized protein</fullName>
    </submittedName>
</protein>
<gene>
    <name evidence="2" type="ORF">QTG54_006549</name>
</gene>
<feature type="region of interest" description="Disordered" evidence="1">
    <location>
        <begin position="1"/>
        <end position="70"/>
    </location>
</feature>
<comment type="caution">
    <text evidence="2">The sequence shown here is derived from an EMBL/GenBank/DDBJ whole genome shotgun (WGS) entry which is preliminary data.</text>
</comment>
<evidence type="ECO:0000313" key="2">
    <source>
        <dbReference type="EMBL" id="KAK1742952.1"/>
    </source>
</evidence>
<accession>A0AAD8YB78</accession>
<dbReference type="EMBL" id="JATAAI010000010">
    <property type="protein sequence ID" value="KAK1742952.1"/>
    <property type="molecule type" value="Genomic_DNA"/>
</dbReference>